<protein>
    <recommendedName>
        <fullName evidence="6">Ribonuclease VapC</fullName>
        <shortName evidence="6">RNase VapC</shortName>
        <ecNumber evidence="6">3.1.-.-</ecNumber>
    </recommendedName>
    <alternativeName>
        <fullName evidence="6">Toxin VapC</fullName>
    </alternativeName>
</protein>
<dbReference type="EC" id="3.1.-.-" evidence="6"/>
<keyword evidence="2 6" id="KW-0540">Nuclease</keyword>
<dbReference type="HAMAP" id="MF_00265">
    <property type="entry name" value="VapC_Nob1"/>
    <property type="match status" value="1"/>
</dbReference>
<evidence type="ECO:0000313" key="9">
    <source>
        <dbReference type="Proteomes" id="UP000033740"/>
    </source>
</evidence>
<evidence type="ECO:0000256" key="5">
    <source>
        <dbReference type="ARBA" id="ARBA00022842"/>
    </source>
</evidence>
<dbReference type="GO" id="GO:0004540">
    <property type="term" value="F:RNA nuclease activity"/>
    <property type="evidence" value="ECO:0007669"/>
    <property type="project" value="InterPro"/>
</dbReference>
<dbReference type="Pfam" id="PF01850">
    <property type="entry name" value="PIN"/>
    <property type="match status" value="1"/>
</dbReference>
<feature type="domain" description="PIN" evidence="7">
    <location>
        <begin position="8"/>
        <end position="123"/>
    </location>
</feature>
<dbReference type="GO" id="GO:0000287">
    <property type="term" value="F:magnesium ion binding"/>
    <property type="evidence" value="ECO:0007669"/>
    <property type="project" value="UniProtKB-UniRule"/>
</dbReference>
<keyword evidence="4 6" id="KW-0378">Hydrolase</keyword>
<comment type="similarity">
    <text evidence="6">Belongs to the PINc/VapC protein family.</text>
</comment>
<keyword evidence="1 6" id="KW-1277">Toxin-antitoxin system</keyword>
<dbReference type="RefSeq" id="WP_045271267.1">
    <property type="nucleotide sequence ID" value="NZ_JYIX01000030.1"/>
</dbReference>
<name>A0A0F0LLF7_9MICO</name>
<dbReference type="GO" id="GO:0016787">
    <property type="term" value="F:hydrolase activity"/>
    <property type="evidence" value="ECO:0007669"/>
    <property type="project" value="UniProtKB-KW"/>
</dbReference>
<comment type="function">
    <text evidence="6">Toxic component of a toxin-antitoxin (TA) system. An RNase.</text>
</comment>
<gene>
    <name evidence="6" type="primary">vapC</name>
    <name evidence="8" type="ORF">RS86_01150</name>
</gene>
<proteinExistence type="inferred from homology"/>
<evidence type="ECO:0000256" key="2">
    <source>
        <dbReference type="ARBA" id="ARBA00022722"/>
    </source>
</evidence>
<evidence type="ECO:0000256" key="6">
    <source>
        <dbReference type="HAMAP-Rule" id="MF_00265"/>
    </source>
</evidence>
<dbReference type="STRING" id="582680.RS86_01150"/>
<evidence type="ECO:0000313" key="8">
    <source>
        <dbReference type="EMBL" id="KJL34052.1"/>
    </source>
</evidence>
<comment type="caution">
    <text evidence="8">The sequence shown here is derived from an EMBL/GenBank/DDBJ whole genome shotgun (WGS) entry which is preliminary data.</text>
</comment>
<dbReference type="EMBL" id="JYIX01000030">
    <property type="protein sequence ID" value="KJL34052.1"/>
    <property type="molecule type" value="Genomic_DNA"/>
</dbReference>
<evidence type="ECO:0000256" key="3">
    <source>
        <dbReference type="ARBA" id="ARBA00022723"/>
    </source>
</evidence>
<dbReference type="InterPro" id="IPR029060">
    <property type="entry name" value="PIN-like_dom_sf"/>
</dbReference>
<keyword evidence="6" id="KW-0800">Toxin</keyword>
<dbReference type="Proteomes" id="UP000033740">
    <property type="component" value="Unassembled WGS sequence"/>
</dbReference>
<evidence type="ECO:0000256" key="4">
    <source>
        <dbReference type="ARBA" id="ARBA00022801"/>
    </source>
</evidence>
<feature type="binding site" evidence="6">
    <location>
        <position position="10"/>
    </location>
    <ligand>
        <name>Mg(2+)</name>
        <dbReference type="ChEBI" id="CHEBI:18420"/>
    </ligand>
</feature>
<reference evidence="8 9" key="1">
    <citation type="submission" date="2015-02" db="EMBL/GenBank/DDBJ databases">
        <title>Draft genome sequences of ten Microbacterium spp. with emphasis on heavy metal contaminated environments.</title>
        <authorList>
            <person name="Corretto E."/>
        </authorList>
    </citation>
    <scope>NUCLEOTIDE SEQUENCE [LARGE SCALE GENOMIC DNA]</scope>
    <source>
        <strain evidence="8 9">ARN176</strain>
    </source>
</reference>
<dbReference type="InterPro" id="IPR002716">
    <property type="entry name" value="PIN_dom"/>
</dbReference>
<keyword evidence="3 6" id="KW-0479">Metal-binding</keyword>
<keyword evidence="5 6" id="KW-0460">Magnesium</keyword>
<dbReference type="AlphaFoldDB" id="A0A0F0LLF7"/>
<accession>A0A0F0LLF7</accession>
<organism evidence="8 9">
    <name type="scientific">Microbacterium azadirachtae</name>
    <dbReference type="NCBI Taxonomy" id="582680"/>
    <lineage>
        <taxon>Bacteria</taxon>
        <taxon>Bacillati</taxon>
        <taxon>Actinomycetota</taxon>
        <taxon>Actinomycetes</taxon>
        <taxon>Micrococcales</taxon>
        <taxon>Microbacteriaceae</taxon>
        <taxon>Microbacterium</taxon>
    </lineage>
</organism>
<feature type="binding site" evidence="6">
    <location>
        <position position="103"/>
    </location>
    <ligand>
        <name>Mg(2+)</name>
        <dbReference type="ChEBI" id="CHEBI:18420"/>
    </ligand>
</feature>
<dbReference type="Gene3D" id="3.40.50.1010">
    <property type="entry name" value="5'-nuclease"/>
    <property type="match status" value="1"/>
</dbReference>
<evidence type="ECO:0000259" key="7">
    <source>
        <dbReference type="Pfam" id="PF01850"/>
    </source>
</evidence>
<dbReference type="InterPro" id="IPR022907">
    <property type="entry name" value="VapC_family"/>
</dbReference>
<evidence type="ECO:0000256" key="1">
    <source>
        <dbReference type="ARBA" id="ARBA00022649"/>
    </source>
</evidence>
<sequence>MPTSADLLLDTSAALAVLRDASPTHDTVFALTQGMRLGLSGHALFETFSVLTRLPGDNRLSAPYASQVIAREFPASVALPAGEALDALALFSDGGIAGGAVYDGLVGLAAKAAGITLLSCDRRAVPTYAALGVDVRLI</sequence>
<comment type="cofactor">
    <cofactor evidence="6">
        <name>Mg(2+)</name>
        <dbReference type="ChEBI" id="CHEBI:18420"/>
    </cofactor>
</comment>
<dbReference type="SUPFAM" id="SSF88723">
    <property type="entry name" value="PIN domain-like"/>
    <property type="match status" value="1"/>
</dbReference>
<dbReference type="GO" id="GO:0090729">
    <property type="term" value="F:toxin activity"/>
    <property type="evidence" value="ECO:0007669"/>
    <property type="project" value="UniProtKB-KW"/>
</dbReference>
<keyword evidence="9" id="KW-1185">Reference proteome</keyword>
<dbReference type="PATRIC" id="fig|582680.6.peg.1185"/>